<organism evidence="1 2">
    <name type="scientific">Setaria italica</name>
    <name type="common">Foxtail millet</name>
    <name type="synonym">Panicum italicum</name>
    <dbReference type="NCBI Taxonomy" id="4555"/>
    <lineage>
        <taxon>Eukaryota</taxon>
        <taxon>Viridiplantae</taxon>
        <taxon>Streptophyta</taxon>
        <taxon>Embryophyta</taxon>
        <taxon>Tracheophyta</taxon>
        <taxon>Spermatophyta</taxon>
        <taxon>Magnoliopsida</taxon>
        <taxon>Liliopsida</taxon>
        <taxon>Poales</taxon>
        <taxon>Poaceae</taxon>
        <taxon>PACMAD clade</taxon>
        <taxon>Panicoideae</taxon>
        <taxon>Panicodae</taxon>
        <taxon>Paniceae</taxon>
        <taxon>Cenchrinae</taxon>
        <taxon>Setaria</taxon>
    </lineage>
</organism>
<reference evidence="2" key="1">
    <citation type="journal article" date="2012" name="Nat. Biotechnol.">
        <title>Reference genome sequence of the model plant Setaria.</title>
        <authorList>
            <person name="Bennetzen J.L."/>
            <person name="Schmutz J."/>
            <person name="Wang H."/>
            <person name="Percifield R."/>
            <person name="Hawkins J."/>
            <person name="Pontaroli A.C."/>
            <person name="Estep M."/>
            <person name="Feng L."/>
            <person name="Vaughn J.N."/>
            <person name="Grimwood J."/>
            <person name="Jenkins J."/>
            <person name="Barry K."/>
            <person name="Lindquist E."/>
            <person name="Hellsten U."/>
            <person name="Deshpande S."/>
            <person name="Wang X."/>
            <person name="Wu X."/>
            <person name="Mitros T."/>
            <person name="Triplett J."/>
            <person name="Yang X."/>
            <person name="Ye C.Y."/>
            <person name="Mauro-Herrera M."/>
            <person name="Wang L."/>
            <person name="Li P."/>
            <person name="Sharma M."/>
            <person name="Sharma R."/>
            <person name="Ronald P.C."/>
            <person name="Panaud O."/>
            <person name="Kellogg E.A."/>
            <person name="Brutnell T.P."/>
            <person name="Doust A.N."/>
            <person name="Tuskan G.A."/>
            <person name="Rokhsar D."/>
            <person name="Devos K.M."/>
        </authorList>
    </citation>
    <scope>NUCLEOTIDE SEQUENCE [LARGE SCALE GENOMIC DNA]</scope>
    <source>
        <strain evidence="2">cv. Yugu1</strain>
    </source>
</reference>
<evidence type="ECO:0000313" key="1">
    <source>
        <dbReference type="EnsemblPlants" id="KQK96454"/>
    </source>
</evidence>
<dbReference type="EMBL" id="AGNK02004142">
    <property type="status" value="NOT_ANNOTATED_CDS"/>
    <property type="molecule type" value="Genomic_DNA"/>
</dbReference>
<sequence>MVTNYFIDLPGPLKSYTQIQPLRHTIYTNALILVI</sequence>
<reference evidence="1" key="2">
    <citation type="submission" date="2018-08" db="UniProtKB">
        <authorList>
            <consortium name="EnsemblPlants"/>
        </authorList>
    </citation>
    <scope>IDENTIFICATION</scope>
    <source>
        <strain evidence="1">Yugu1</strain>
    </source>
</reference>
<proteinExistence type="predicted"/>
<protein>
    <submittedName>
        <fullName evidence="1">Uncharacterized protein</fullName>
    </submittedName>
</protein>
<dbReference type="EnsemblPlants" id="KQK96454">
    <property type="protein sequence ID" value="KQK96454"/>
    <property type="gene ID" value="SETIT_012901mg"/>
</dbReference>
<accession>K3YF84</accession>
<evidence type="ECO:0000313" key="2">
    <source>
        <dbReference type="Proteomes" id="UP000004995"/>
    </source>
</evidence>
<dbReference type="Gramene" id="KQK96454">
    <property type="protein sequence ID" value="KQK96454"/>
    <property type="gene ID" value="SETIT_012901mg"/>
</dbReference>
<dbReference type="Proteomes" id="UP000004995">
    <property type="component" value="Unassembled WGS sequence"/>
</dbReference>
<name>K3YF84_SETIT</name>
<dbReference type="HOGENOM" id="CLU_3369368_0_0_1"/>
<dbReference type="InParanoid" id="K3YF84"/>
<dbReference type="AlphaFoldDB" id="K3YF84"/>
<keyword evidence="2" id="KW-1185">Reference proteome</keyword>